<feature type="transmembrane region" description="Helical" evidence="7">
    <location>
        <begin position="249"/>
        <end position="268"/>
    </location>
</feature>
<comment type="caution">
    <text evidence="8">The sequence shown here is derived from an EMBL/GenBank/DDBJ whole genome shotgun (WGS) entry which is preliminary data.</text>
</comment>
<dbReference type="PIRSF" id="PIRSF005419">
    <property type="entry name" value="FlhA"/>
    <property type="match status" value="1"/>
</dbReference>
<comment type="function">
    <text evidence="7">Required for formation of the rod structure of the flagellar apparatus. Together with FliI and FliH, may constitute the export apparatus of flagellin.</text>
</comment>
<proteinExistence type="inferred from homology"/>
<comment type="similarity">
    <text evidence="2 7">Belongs to the FHIPEP (flagella/HR/invasion proteins export pore) family.</text>
</comment>
<dbReference type="NCBIfam" id="TIGR01398">
    <property type="entry name" value="FlhA"/>
    <property type="match status" value="1"/>
</dbReference>
<keyword evidence="8" id="KW-0966">Cell projection</keyword>
<evidence type="ECO:0000256" key="3">
    <source>
        <dbReference type="ARBA" id="ARBA00022475"/>
    </source>
</evidence>
<dbReference type="InterPro" id="IPR025505">
    <property type="entry name" value="FHIPEP_CS"/>
</dbReference>
<dbReference type="PANTHER" id="PTHR30161">
    <property type="entry name" value="FLAGELLAR EXPORT PROTEIN, MEMBRANE FLHA SUBUNIT-RELATED"/>
    <property type="match status" value="1"/>
</dbReference>
<feature type="transmembrane region" description="Helical" evidence="7">
    <location>
        <begin position="208"/>
        <end position="229"/>
    </location>
</feature>
<keyword evidence="7" id="KW-0653">Protein transport</keyword>
<evidence type="ECO:0000256" key="7">
    <source>
        <dbReference type="RuleBase" id="RU364093"/>
    </source>
</evidence>
<evidence type="ECO:0000313" key="8">
    <source>
        <dbReference type="EMBL" id="MDX8152832.1"/>
    </source>
</evidence>
<dbReference type="InterPro" id="IPR042194">
    <property type="entry name" value="FHIPEP_1"/>
</dbReference>
<name>A0ABU4VLW8_9ACTN</name>
<dbReference type="PROSITE" id="PS00994">
    <property type="entry name" value="FHIPEP"/>
    <property type="match status" value="1"/>
</dbReference>
<keyword evidence="7" id="KW-1006">Bacterial flagellum protein export</keyword>
<dbReference type="Gene3D" id="1.10.8.540">
    <property type="entry name" value="FHIPEP family, domain 3"/>
    <property type="match status" value="1"/>
</dbReference>
<feature type="transmembrane region" description="Helical" evidence="7">
    <location>
        <begin position="26"/>
        <end position="44"/>
    </location>
</feature>
<reference evidence="8 9" key="1">
    <citation type="submission" date="2023-11" db="EMBL/GenBank/DDBJ databases">
        <authorList>
            <person name="Xu M."/>
            <person name="Jiang T."/>
        </authorList>
    </citation>
    <scope>NUCLEOTIDE SEQUENCE [LARGE SCALE GENOMIC DNA]</scope>
    <source>
        <strain evidence="8 9">SD</strain>
    </source>
</reference>
<dbReference type="PANTHER" id="PTHR30161:SF1">
    <property type="entry name" value="FLAGELLAR BIOSYNTHESIS PROTEIN FLHA-RELATED"/>
    <property type="match status" value="1"/>
</dbReference>
<feature type="transmembrane region" description="Helical" evidence="7">
    <location>
        <begin position="50"/>
        <end position="69"/>
    </location>
</feature>
<dbReference type="InterPro" id="IPR006301">
    <property type="entry name" value="FlhA"/>
</dbReference>
<feature type="transmembrane region" description="Helical" evidence="7">
    <location>
        <begin position="289"/>
        <end position="304"/>
    </location>
</feature>
<keyword evidence="8" id="KW-0282">Flagellum</keyword>
<dbReference type="Pfam" id="PF00771">
    <property type="entry name" value="FHIPEP"/>
    <property type="match status" value="1"/>
</dbReference>
<feature type="transmembrane region" description="Helical" evidence="7">
    <location>
        <begin position="81"/>
        <end position="101"/>
    </location>
</feature>
<evidence type="ECO:0000256" key="5">
    <source>
        <dbReference type="ARBA" id="ARBA00022989"/>
    </source>
</evidence>
<dbReference type="InterPro" id="IPR042196">
    <property type="entry name" value="FHIPEP_4"/>
</dbReference>
<dbReference type="InterPro" id="IPR001712">
    <property type="entry name" value="T3SS_FHIPEP"/>
</dbReference>
<feature type="transmembrane region" description="Helical" evidence="7">
    <location>
        <begin position="116"/>
        <end position="139"/>
    </location>
</feature>
<dbReference type="PRINTS" id="PR00949">
    <property type="entry name" value="TYPE3IMAPROT"/>
</dbReference>
<dbReference type="Proteomes" id="UP001277761">
    <property type="component" value="Unassembled WGS sequence"/>
</dbReference>
<accession>A0ABU4VLW8</accession>
<keyword evidence="4 7" id="KW-0812">Transmembrane</keyword>
<organism evidence="8 9">
    <name type="scientific">Patulibacter brassicae</name>
    <dbReference type="NCBI Taxonomy" id="1705717"/>
    <lineage>
        <taxon>Bacteria</taxon>
        <taxon>Bacillati</taxon>
        <taxon>Actinomycetota</taxon>
        <taxon>Thermoleophilia</taxon>
        <taxon>Solirubrobacterales</taxon>
        <taxon>Patulibacteraceae</taxon>
        <taxon>Patulibacter</taxon>
    </lineage>
</organism>
<keyword evidence="9" id="KW-1185">Reference proteome</keyword>
<protein>
    <recommendedName>
        <fullName evidence="7">Flagellar biosynthesis protein FlhA</fullName>
    </recommendedName>
</protein>
<dbReference type="EMBL" id="JAXAVX010000008">
    <property type="protein sequence ID" value="MDX8152832.1"/>
    <property type="molecule type" value="Genomic_DNA"/>
</dbReference>
<evidence type="ECO:0000256" key="1">
    <source>
        <dbReference type="ARBA" id="ARBA00004651"/>
    </source>
</evidence>
<keyword evidence="6 7" id="KW-0472">Membrane</keyword>
<keyword evidence="3 7" id="KW-1003">Cell membrane</keyword>
<comment type="subcellular location">
    <subcellularLocation>
        <location evidence="1 7">Cell membrane</location>
        <topology evidence="1 7">Multi-pass membrane protein</topology>
    </subcellularLocation>
</comment>
<keyword evidence="7" id="KW-1005">Bacterial flagellum biogenesis</keyword>
<gene>
    <name evidence="7 8" type="primary">flhA</name>
    <name evidence="8" type="ORF">SK069_14620</name>
</gene>
<evidence type="ECO:0000256" key="4">
    <source>
        <dbReference type="ARBA" id="ARBA00022692"/>
    </source>
</evidence>
<dbReference type="InterPro" id="IPR042193">
    <property type="entry name" value="FHIPEP_3"/>
</dbReference>
<keyword evidence="5 7" id="KW-1133">Transmembrane helix</keyword>
<evidence type="ECO:0000256" key="2">
    <source>
        <dbReference type="ARBA" id="ARBA00008835"/>
    </source>
</evidence>
<dbReference type="Gene3D" id="3.40.50.12790">
    <property type="entry name" value="FHIPEP family, domain 4"/>
    <property type="match status" value="1"/>
</dbReference>
<evidence type="ECO:0000313" key="9">
    <source>
        <dbReference type="Proteomes" id="UP001277761"/>
    </source>
</evidence>
<evidence type="ECO:0000256" key="6">
    <source>
        <dbReference type="ARBA" id="ARBA00023136"/>
    </source>
</evidence>
<keyword evidence="7" id="KW-0813">Transport</keyword>
<dbReference type="Gene3D" id="3.40.30.60">
    <property type="entry name" value="FHIPEP family, domain 1"/>
    <property type="match status" value="1"/>
</dbReference>
<dbReference type="RefSeq" id="WP_319954987.1">
    <property type="nucleotide sequence ID" value="NZ_JAXAVX010000008.1"/>
</dbReference>
<sequence length="699" mass="73303">MSTPTSTAPGAGAPGALGQVLKHTDLLAAIGIVVIVGMLIVPLPPVLLDLMITLNIAAAIAVVVATLYLGKALDLSVFPSLLLLSTIFRLAINVSVTRLILSGEDAGQVVHAFGEFVIGGNLVVGLVVFLILVVIQFVVVTNGAGRVAEVAARFTLDAMPGKQMAIDADLNAGQITDEEARKRREEVAQEADFYGAMDGASKFVKGDAIAAVLITLINLIGGLTIGVLMNGMSFGDAAHHFSLLTIGDGLAAQVPALLISVATGIIVTRAASEGDLGSDIASQLLRQRKAPMIAGGMILCFGLVPGLPKLPFLLVGGALLAIGFALRKQAREQDEADARLALEEAARPALAAAAEPQSATRPVDRLELAIGYGLVRLVDDRSGGSLLGRISSVRRQVAGELGLVVPPVRVHDEPGLESHEYVVRVRGARVAGGRLLPGHLLAMDAGDPPLGQLAGVPTTEPAFGLAATWIAEGDRAEAEALGYTVVDGESVVVTHLTEEIRRNAGELLTRQDVRELVDALKETNAAAVEEVVGEALTLGELQRVLQRLLAEGVAIRDLGTIVEAIGDRARLTRDPDLLAEYARQALARQITAPHLDAERRLPAIALDPDLEQEVAGAIVQTPEGDVLALDPTRAQAIVGGLRSNVEDAARRGLHPVLLCSTRVRRHLWRLIDQTLPQLAVCSYNEIGPGITIQTVGVIA</sequence>
<keyword evidence="8" id="KW-0969">Cilium</keyword>